<feature type="region of interest" description="Disordered" evidence="1">
    <location>
        <begin position="422"/>
        <end position="454"/>
    </location>
</feature>
<sequence>MDAEEVYDADTVMLEETLDYILPESSVSSPSSFAYDVDNLLEDIENNSDEKDREDVICLYIALLLKSTQDDIDFYISQFGVSDFDLIPSALPSTEVLLEVTPAVVALAEVPATSMTGVTVNTTAVSLPSSQTPRLIKSKAAYSKLRLPSEEYRAFRLQKRQKNQEKKKQRGKRVRSVLGSSESVQSPNCTFSPRRQKEATAAVSVSPFFLAPQHEDRSETNEKCTRLSYVSACEVFVHDPTIDNTEENKNTTPTAYEDNEKLHDTTDSNISSAYEDVQKRLRSYRDDIREGLSSPAVQSVLSKFHTLPRTYLTELKADIDNNFDTKYGVREVDYFDPAYEAPAAERYRGQTQEACGADAFDTTKRAQAPSKRVTSFPEPHASSPTSNAVTKLADQNAVGHAHTRLGTTTAEPPYIDVRRAASQHRYASRPTPTRDTFPHPPEERSTQKRQMQGNRSVEEYGQTIEKLLVDLIISQAEGNMKTVKILRGINEKMAINAFAAGLQSGELRTIIKALNYSKLSDVIREAKGEALIDSSPRIFHVVIDSTVSSQTKVLLTPSSNTNGVTSTNSDGRVVVTTYRNGVRSLLITIENIPSPQRSDSASPPYVFDSPSSPESEW</sequence>
<dbReference type="Proteomes" id="UP001353858">
    <property type="component" value="Unassembled WGS sequence"/>
</dbReference>
<evidence type="ECO:0000256" key="1">
    <source>
        <dbReference type="SAM" id="MobiDB-lite"/>
    </source>
</evidence>
<dbReference type="EMBL" id="JARPUR010000001">
    <property type="protein sequence ID" value="KAK4887442.1"/>
    <property type="molecule type" value="Genomic_DNA"/>
</dbReference>
<comment type="caution">
    <text evidence="2">The sequence shown here is derived from an EMBL/GenBank/DDBJ whole genome shotgun (WGS) entry which is preliminary data.</text>
</comment>
<gene>
    <name evidence="2" type="ORF">RN001_003713</name>
</gene>
<evidence type="ECO:0000313" key="3">
    <source>
        <dbReference type="Proteomes" id="UP001353858"/>
    </source>
</evidence>
<keyword evidence="3" id="KW-1185">Reference proteome</keyword>
<protein>
    <submittedName>
        <fullName evidence="2">Uncharacterized protein</fullName>
    </submittedName>
</protein>
<organism evidence="2 3">
    <name type="scientific">Aquatica leii</name>
    <dbReference type="NCBI Taxonomy" id="1421715"/>
    <lineage>
        <taxon>Eukaryota</taxon>
        <taxon>Metazoa</taxon>
        <taxon>Ecdysozoa</taxon>
        <taxon>Arthropoda</taxon>
        <taxon>Hexapoda</taxon>
        <taxon>Insecta</taxon>
        <taxon>Pterygota</taxon>
        <taxon>Neoptera</taxon>
        <taxon>Endopterygota</taxon>
        <taxon>Coleoptera</taxon>
        <taxon>Polyphaga</taxon>
        <taxon>Elateriformia</taxon>
        <taxon>Elateroidea</taxon>
        <taxon>Lampyridae</taxon>
        <taxon>Luciolinae</taxon>
        <taxon>Aquatica</taxon>
    </lineage>
</organism>
<dbReference type="AlphaFoldDB" id="A0AAN7PIR2"/>
<feature type="region of interest" description="Disordered" evidence="1">
    <location>
        <begin position="593"/>
        <end position="617"/>
    </location>
</feature>
<feature type="region of interest" description="Disordered" evidence="1">
    <location>
        <begin position="157"/>
        <end position="194"/>
    </location>
</feature>
<proteinExistence type="predicted"/>
<feature type="compositionally biased region" description="Polar residues" evidence="1">
    <location>
        <begin position="178"/>
        <end position="193"/>
    </location>
</feature>
<feature type="compositionally biased region" description="Basic residues" evidence="1">
    <location>
        <begin position="157"/>
        <end position="175"/>
    </location>
</feature>
<name>A0AAN7PIR2_9COLE</name>
<feature type="compositionally biased region" description="Basic and acidic residues" evidence="1">
    <location>
        <begin position="436"/>
        <end position="446"/>
    </location>
</feature>
<accession>A0AAN7PIR2</accession>
<feature type="region of interest" description="Disordered" evidence="1">
    <location>
        <begin position="365"/>
        <end position="387"/>
    </location>
</feature>
<evidence type="ECO:0000313" key="2">
    <source>
        <dbReference type="EMBL" id="KAK4887442.1"/>
    </source>
</evidence>
<reference evidence="3" key="1">
    <citation type="submission" date="2023-01" db="EMBL/GenBank/DDBJ databases">
        <title>Key to firefly adult light organ development and bioluminescence: homeobox transcription factors regulate luciferase expression and transportation to peroxisome.</title>
        <authorList>
            <person name="Fu X."/>
        </authorList>
    </citation>
    <scope>NUCLEOTIDE SEQUENCE [LARGE SCALE GENOMIC DNA]</scope>
</reference>